<feature type="transmembrane region" description="Helical" evidence="1">
    <location>
        <begin position="55"/>
        <end position="79"/>
    </location>
</feature>
<feature type="transmembrane region" description="Helical" evidence="1">
    <location>
        <begin position="91"/>
        <end position="113"/>
    </location>
</feature>
<accession>A0A6C0D0Y8</accession>
<feature type="transmembrane region" description="Helical" evidence="1">
    <location>
        <begin position="25"/>
        <end position="43"/>
    </location>
</feature>
<name>A0A6C0D0Y8_9ZZZZ</name>
<organism evidence="2">
    <name type="scientific">viral metagenome</name>
    <dbReference type="NCBI Taxonomy" id="1070528"/>
    <lineage>
        <taxon>unclassified sequences</taxon>
        <taxon>metagenomes</taxon>
        <taxon>organismal metagenomes</taxon>
    </lineage>
</organism>
<keyword evidence="1" id="KW-1133">Transmembrane helix</keyword>
<dbReference type="EMBL" id="MN739518">
    <property type="protein sequence ID" value="QHT10123.1"/>
    <property type="molecule type" value="Genomic_DNA"/>
</dbReference>
<proteinExistence type="predicted"/>
<evidence type="ECO:0000313" key="2">
    <source>
        <dbReference type="EMBL" id="QHT10123.1"/>
    </source>
</evidence>
<dbReference type="Pfam" id="PF15993">
    <property type="entry name" value="Fuseless"/>
    <property type="match status" value="1"/>
</dbReference>
<evidence type="ECO:0000256" key="1">
    <source>
        <dbReference type="SAM" id="Phobius"/>
    </source>
</evidence>
<reference evidence="2" key="1">
    <citation type="journal article" date="2020" name="Nature">
        <title>Giant virus diversity and host interactions through global metagenomics.</title>
        <authorList>
            <person name="Schulz F."/>
            <person name="Roux S."/>
            <person name="Paez-Espino D."/>
            <person name="Jungbluth S."/>
            <person name="Walsh D.A."/>
            <person name="Denef V.J."/>
            <person name="McMahon K.D."/>
            <person name="Konstantinidis K.T."/>
            <person name="Eloe-Fadrosh E.A."/>
            <person name="Kyrpides N.C."/>
            <person name="Woyke T."/>
        </authorList>
    </citation>
    <scope>NUCLEOTIDE SEQUENCE</scope>
    <source>
        <strain evidence="2">GVMAG-M-3300023174-104</strain>
    </source>
</reference>
<dbReference type="InterPro" id="IPR032751">
    <property type="entry name" value="Fuseless"/>
</dbReference>
<keyword evidence="1" id="KW-0472">Membrane</keyword>
<protein>
    <submittedName>
        <fullName evidence="2">Uncharacterized protein</fullName>
    </submittedName>
</protein>
<keyword evidence="1" id="KW-0812">Transmembrane</keyword>
<dbReference type="AlphaFoldDB" id="A0A6C0D0Y8"/>
<sequence length="124" mass="14440">MNPLPILKPQRTQLTDIGRYFPKNIHIFVFYFCLFLIILYALLYRLKVVKISTDAPVWVITLFELFNLFVLSIGVIFVWKGLYSLIDIHFLINNPFIGNVLAFLIGFTILFLIGGQQAIYQYFG</sequence>